<dbReference type="PANTHER" id="PTHR30483:SF6">
    <property type="entry name" value="PERIPLASMIC BINDING PROTEIN OF ABC TRANSPORTER FOR NATURAL AMINO ACIDS"/>
    <property type="match status" value="1"/>
</dbReference>
<organism evidence="5 6">
    <name type="scientific">Spiribacter salinus</name>
    <dbReference type="NCBI Taxonomy" id="1335746"/>
    <lineage>
        <taxon>Bacteria</taxon>
        <taxon>Pseudomonadati</taxon>
        <taxon>Pseudomonadota</taxon>
        <taxon>Gammaproteobacteria</taxon>
        <taxon>Chromatiales</taxon>
        <taxon>Ectothiorhodospiraceae</taxon>
        <taxon>Spiribacter</taxon>
    </lineage>
</organism>
<dbReference type="PANTHER" id="PTHR30483">
    <property type="entry name" value="LEUCINE-SPECIFIC-BINDING PROTEIN"/>
    <property type="match status" value="1"/>
</dbReference>
<proteinExistence type="inferred from homology"/>
<name>A0A540VRP6_9GAMM</name>
<evidence type="ECO:0000259" key="4">
    <source>
        <dbReference type="Pfam" id="PF13458"/>
    </source>
</evidence>
<evidence type="ECO:0000313" key="5">
    <source>
        <dbReference type="EMBL" id="TQE99346.1"/>
    </source>
</evidence>
<dbReference type="InterPro" id="IPR028082">
    <property type="entry name" value="Peripla_BP_I"/>
</dbReference>
<feature type="signal peptide" evidence="3">
    <location>
        <begin position="1"/>
        <end position="33"/>
    </location>
</feature>
<gene>
    <name evidence="5" type="ORF">FKY71_09050</name>
</gene>
<accession>A0A540VRP6</accession>
<dbReference type="InterPro" id="IPR028081">
    <property type="entry name" value="Leu-bd"/>
</dbReference>
<reference evidence="5 6" key="1">
    <citation type="submission" date="2019-06" db="EMBL/GenBank/DDBJ databases">
        <title>Metagenome assembled Genome of Spiribacter salinus SL48-SHIP from the microbial mat of Salt Lake 48 (Novosibirsk region, Russia).</title>
        <authorList>
            <person name="Shipova A."/>
            <person name="Rozanov A.S."/>
            <person name="Bryanskaya A.V."/>
            <person name="Peltek S.E."/>
        </authorList>
    </citation>
    <scope>NUCLEOTIDE SEQUENCE [LARGE SCALE GENOMIC DNA]</scope>
    <source>
        <strain evidence="5">SL48-SHIP-2</strain>
    </source>
</reference>
<evidence type="ECO:0000256" key="3">
    <source>
        <dbReference type="SAM" id="SignalP"/>
    </source>
</evidence>
<feature type="domain" description="Leucine-binding protein" evidence="4">
    <location>
        <begin position="36"/>
        <end position="366"/>
    </location>
</feature>
<protein>
    <submittedName>
        <fullName evidence="5">ABC transporter substrate-binding protein</fullName>
    </submittedName>
</protein>
<dbReference type="Gene3D" id="3.40.50.2300">
    <property type="match status" value="2"/>
</dbReference>
<sequence>MIRKRTVSTAGLGVGLLTALAGLAAFVPIQASADDPIQVGAPIPLTGPLASDGEVMRQGIRLAVQDLNEQGGLLGRELEITEYDIGDLTPDKLQSAASNLIERRNVDVLINGYGAMGPDIPAFCPYDQPYIHNAATPNVTDMMERMNCSNIFMATDLGGAFGRIAFDQMLEMGHDFDNNRIVILHGPYDWELDKAEGIAFSAREAGWDVAMTEEVSYGTSEWGGILSRIRGHDPALVVIELLDPDAVWRFVSQLRDDPPANALVYTGYTGSMPAFGEFASGGDADGVLGMTLSAHDPDSQEGQAFMESWREAYGEDPPYSIAAQIYDHVMIWANAVEEVGDVRDFDAINRTIHESEYEGLTGSFAFNEYRYVYAGSDLPPYLLQIQDSEVRMLMRNAEQLRDAVGSSWLD</sequence>
<dbReference type="EMBL" id="VIFK01000069">
    <property type="protein sequence ID" value="TQE99346.1"/>
    <property type="molecule type" value="Genomic_DNA"/>
</dbReference>
<keyword evidence="2 3" id="KW-0732">Signal</keyword>
<comment type="similarity">
    <text evidence="1">Belongs to the leucine-binding protein family.</text>
</comment>
<evidence type="ECO:0000313" key="6">
    <source>
        <dbReference type="Proteomes" id="UP000315400"/>
    </source>
</evidence>
<dbReference type="InterPro" id="IPR051010">
    <property type="entry name" value="BCAA_transport"/>
</dbReference>
<dbReference type="Pfam" id="PF13458">
    <property type="entry name" value="Peripla_BP_6"/>
    <property type="match status" value="1"/>
</dbReference>
<evidence type="ECO:0000256" key="2">
    <source>
        <dbReference type="ARBA" id="ARBA00022729"/>
    </source>
</evidence>
<dbReference type="Proteomes" id="UP000315400">
    <property type="component" value="Unassembled WGS sequence"/>
</dbReference>
<evidence type="ECO:0000256" key="1">
    <source>
        <dbReference type="ARBA" id="ARBA00010062"/>
    </source>
</evidence>
<dbReference type="AlphaFoldDB" id="A0A540VRP6"/>
<dbReference type="SUPFAM" id="SSF53822">
    <property type="entry name" value="Periplasmic binding protein-like I"/>
    <property type="match status" value="1"/>
</dbReference>
<feature type="chain" id="PRO_5021936458" evidence="3">
    <location>
        <begin position="34"/>
        <end position="410"/>
    </location>
</feature>
<comment type="caution">
    <text evidence="5">The sequence shown here is derived from an EMBL/GenBank/DDBJ whole genome shotgun (WGS) entry which is preliminary data.</text>
</comment>